<name>A0A1Y6CXQ0_9GAMM</name>
<sequence>MQRREFLAGLVGGAAAWALPVGWVRAAVPPGAEPRRLVVIFLRGAIDGLNVVVPYRDAAYYRGRPTLSIPAPGREGGAFDLDGRFGLHPALEAVLPFWKDKTLAFVHASGSPDPTRSHFDAQDYMEGGEPGNKKTQDGWMNRLIGALPDRISPVKAVNADIALPRILRGGRPVATVALGSATPKAANGDSGQDVFERLYAGDAALAQAYREGAAARRRIQEDYAKEMAAADGGAVPARSFAGSALGLGRLIHADPEIRLAFLSVGGWDTHVNQGGTTGPMAKKLGALGEGLARLVEGLGNSYPQTVVVLMSEFGRTVRENGSQGTDHGHGNVMWLLGGRVDGGKVLGRWPGLDEEDLYEARDLAVTTDFRAVLGGVLRQHLGLAPAQLATVFPGFAPPADAGLTLLRT</sequence>
<proteinExistence type="predicted"/>
<dbReference type="PANTHER" id="PTHR43737:SF1">
    <property type="entry name" value="DUF1501 DOMAIN-CONTAINING PROTEIN"/>
    <property type="match status" value="1"/>
</dbReference>
<dbReference type="Pfam" id="PF07394">
    <property type="entry name" value="DUF1501"/>
    <property type="match status" value="1"/>
</dbReference>
<gene>
    <name evidence="1" type="ORF">SAMN02949497_2400</name>
</gene>
<protein>
    <submittedName>
        <fullName evidence="1">Uncharacterized conserved protein, DUF1501 family</fullName>
    </submittedName>
</protein>
<dbReference type="PANTHER" id="PTHR43737">
    <property type="entry name" value="BLL7424 PROTEIN"/>
    <property type="match status" value="1"/>
</dbReference>
<organism evidence="1 2">
    <name type="scientific">Methylomagnum ishizawai</name>
    <dbReference type="NCBI Taxonomy" id="1760988"/>
    <lineage>
        <taxon>Bacteria</taxon>
        <taxon>Pseudomonadati</taxon>
        <taxon>Pseudomonadota</taxon>
        <taxon>Gammaproteobacteria</taxon>
        <taxon>Methylococcales</taxon>
        <taxon>Methylococcaceae</taxon>
        <taxon>Methylomagnum</taxon>
    </lineage>
</organism>
<keyword evidence="2" id="KW-1185">Reference proteome</keyword>
<dbReference type="AlphaFoldDB" id="A0A1Y6CXQ0"/>
<dbReference type="STRING" id="1760988.SAMN02949497_2400"/>
<dbReference type="InterPro" id="IPR010869">
    <property type="entry name" value="DUF1501"/>
</dbReference>
<evidence type="ECO:0000313" key="1">
    <source>
        <dbReference type="EMBL" id="SMF95056.1"/>
    </source>
</evidence>
<reference evidence="1 2" key="1">
    <citation type="submission" date="2016-12" db="EMBL/GenBank/DDBJ databases">
        <authorList>
            <person name="Song W.-J."/>
            <person name="Kurnit D.M."/>
        </authorList>
    </citation>
    <scope>NUCLEOTIDE SEQUENCE [LARGE SCALE GENOMIC DNA]</scope>
    <source>
        <strain evidence="1 2">175</strain>
    </source>
</reference>
<dbReference type="EMBL" id="FXAM01000001">
    <property type="protein sequence ID" value="SMF95056.1"/>
    <property type="molecule type" value="Genomic_DNA"/>
</dbReference>
<dbReference type="RefSeq" id="WP_085212962.1">
    <property type="nucleotide sequence ID" value="NZ_FXAM01000001.1"/>
</dbReference>
<dbReference type="OrthoDB" id="9779968at2"/>
<evidence type="ECO:0000313" key="2">
    <source>
        <dbReference type="Proteomes" id="UP000192923"/>
    </source>
</evidence>
<accession>A0A1Y6CXQ0</accession>
<dbReference type="Proteomes" id="UP000192923">
    <property type="component" value="Unassembled WGS sequence"/>
</dbReference>